<gene>
    <name evidence="1" type="ORF">R4I43_06670</name>
</gene>
<sequence>MSIDARFACGSRGPAGSGPCDVFSHHTGRDAMAPAGVTVVVVR</sequence>
<name>A0ABU6A6J5_9PSEU</name>
<dbReference type="RefSeq" id="WP_324264625.1">
    <property type="nucleotide sequence ID" value="NZ_JAWLNX010000003.1"/>
</dbReference>
<evidence type="ECO:0000313" key="2">
    <source>
        <dbReference type="Proteomes" id="UP001327093"/>
    </source>
</evidence>
<keyword evidence="2" id="KW-1185">Reference proteome</keyword>
<proteinExistence type="predicted"/>
<protein>
    <submittedName>
        <fullName evidence="1">Uncharacterized protein</fullName>
    </submittedName>
</protein>
<comment type="caution">
    <text evidence="1">The sequence shown here is derived from an EMBL/GenBank/DDBJ whole genome shotgun (WGS) entry which is preliminary data.</text>
</comment>
<dbReference type="EMBL" id="JAWLNX010000003">
    <property type="protein sequence ID" value="MEB3367082.1"/>
    <property type="molecule type" value="Genomic_DNA"/>
</dbReference>
<accession>A0ABU6A6J5</accession>
<dbReference type="Proteomes" id="UP001327093">
    <property type="component" value="Unassembled WGS sequence"/>
</dbReference>
<organism evidence="1 2">
    <name type="scientific">Saccharopolyspora mangrovi</name>
    <dbReference type="NCBI Taxonomy" id="3082379"/>
    <lineage>
        <taxon>Bacteria</taxon>
        <taxon>Bacillati</taxon>
        <taxon>Actinomycetota</taxon>
        <taxon>Actinomycetes</taxon>
        <taxon>Pseudonocardiales</taxon>
        <taxon>Pseudonocardiaceae</taxon>
        <taxon>Saccharopolyspora</taxon>
    </lineage>
</organism>
<reference evidence="1 2" key="1">
    <citation type="submission" date="2023-10" db="EMBL/GenBank/DDBJ databases">
        <title>Saccharopolyspora sp. nov., isolated from mangrove soil.</title>
        <authorList>
            <person name="Lu Y."/>
            <person name="Liu W."/>
        </authorList>
    </citation>
    <scope>NUCLEOTIDE SEQUENCE [LARGE SCALE GENOMIC DNA]</scope>
    <source>
        <strain evidence="1 2">S2-29</strain>
    </source>
</reference>
<evidence type="ECO:0000313" key="1">
    <source>
        <dbReference type="EMBL" id="MEB3367082.1"/>
    </source>
</evidence>